<protein>
    <recommendedName>
        <fullName evidence="2">3-dehydroquinate dehydratase</fullName>
        <ecNumber evidence="2">4.2.1.10</ecNumber>
    </recommendedName>
</protein>
<dbReference type="PANTHER" id="PTHR43699">
    <property type="entry name" value="3-DEHYDROQUINATE DEHYDRATASE"/>
    <property type="match status" value="1"/>
</dbReference>
<dbReference type="InterPro" id="IPR050146">
    <property type="entry name" value="Type-I_3-dehydroquinase"/>
</dbReference>
<proteinExistence type="predicted"/>
<accession>A0AAE0W8X6</accession>
<feature type="non-terminal residue" evidence="5">
    <location>
        <position position="208"/>
    </location>
</feature>
<dbReference type="EMBL" id="JAEAOA010000085">
    <property type="protein sequence ID" value="KAK3604757.1"/>
    <property type="molecule type" value="Genomic_DNA"/>
</dbReference>
<keyword evidence="3" id="KW-0456">Lyase</keyword>
<reference evidence="5" key="3">
    <citation type="submission" date="2023-05" db="EMBL/GenBank/DDBJ databases">
        <authorList>
            <person name="Smith C.H."/>
        </authorList>
    </citation>
    <scope>NUCLEOTIDE SEQUENCE</scope>
    <source>
        <strain evidence="5">CHS0354</strain>
        <tissue evidence="5">Mantle</tissue>
    </source>
</reference>
<dbReference type="AlphaFoldDB" id="A0AAE0W8X6"/>
<keyword evidence="6" id="KW-1185">Reference proteome</keyword>
<dbReference type="EC" id="4.2.1.10" evidence="2"/>
<dbReference type="GO" id="GO:0003855">
    <property type="term" value="F:3-dehydroquinate dehydratase activity"/>
    <property type="evidence" value="ECO:0007669"/>
    <property type="project" value="UniProtKB-EC"/>
</dbReference>
<reference evidence="5" key="2">
    <citation type="journal article" date="2021" name="Genome Biol. Evol.">
        <title>Developing a high-quality reference genome for a parasitic bivalve with doubly uniparental inheritance (Bivalvia: Unionida).</title>
        <authorList>
            <person name="Smith C.H."/>
        </authorList>
    </citation>
    <scope>NUCLEOTIDE SEQUENCE</scope>
    <source>
        <strain evidence="5">CHS0354</strain>
        <tissue evidence="5">Mantle</tissue>
    </source>
</reference>
<organism evidence="5 6">
    <name type="scientific">Potamilus streckersoni</name>
    <dbReference type="NCBI Taxonomy" id="2493646"/>
    <lineage>
        <taxon>Eukaryota</taxon>
        <taxon>Metazoa</taxon>
        <taxon>Spiralia</taxon>
        <taxon>Lophotrochozoa</taxon>
        <taxon>Mollusca</taxon>
        <taxon>Bivalvia</taxon>
        <taxon>Autobranchia</taxon>
        <taxon>Heteroconchia</taxon>
        <taxon>Palaeoheterodonta</taxon>
        <taxon>Unionida</taxon>
        <taxon>Unionoidea</taxon>
        <taxon>Unionidae</taxon>
        <taxon>Ambleminae</taxon>
        <taxon>Lampsilini</taxon>
        <taxon>Potamilus</taxon>
    </lineage>
</organism>
<comment type="caution">
    <text evidence="5">The sequence shown here is derived from an EMBL/GenBank/DDBJ whole genome shotgun (WGS) entry which is preliminary data.</text>
</comment>
<evidence type="ECO:0000256" key="2">
    <source>
        <dbReference type="ARBA" id="ARBA00012060"/>
    </source>
</evidence>
<sequence>MMNPNPLCASMFLEHFTSKSISDLNQCDLLELRLDKETNLDLFSLASLRRAYPILLSTDILITLRHVAEGGFFSQSESVRIAFYLRMLNEGARYLDLEFSAYKNNLNLYSSIPSENLVLSAHLGTATCEQLTELFNDMSTYPAATLKLIFTATDINCALHVRHILNLAKANRRATVCHAMGEQGEPSRILGALWGNAWTYISPDNNPT</sequence>
<evidence type="ECO:0000313" key="6">
    <source>
        <dbReference type="Proteomes" id="UP001195483"/>
    </source>
</evidence>
<keyword evidence="4" id="KW-0704">Schiff base</keyword>
<dbReference type="GO" id="GO:0046279">
    <property type="term" value="P:3,4-dihydroxybenzoate biosynthetic process"/>
    <property type="evidence" value="ECO:0007669"/>
    <property type="project" value="UniProtKB-ARBA"/>
</dbReference>
<evidence type="ECO:0000256" key="3">
    <source>
        <dbReference type="ARBA" id="ARBA00023239"/>
    </source>
</evidence>
<dbReference type="SUPFAM" id="SSF51569">
    <property type="entry name" value="Aldolase"/>
    <property type="match status" value="1"/>
</dbReference>
<dbReference type="CDD" id="cd00502">
    <property type="entry name" value="DHQase_I"/>
    <property type="match status" value="1"/>
</dbReference>
<reference evidence="5" key="1">
    <citation type="journal article" date="2021" name="Genome Biol. Evol.">
        <title>A High-Quality Reference Genome for a Parasitic Bivalve with Doubly Uniparental Inheritance (Bivalvia: Unionida).</title>
        <authorList>
            <person name="Smith C.H."/>
        </authorList>
    </citation>
    <scope>NUCLEOTIDE SEQUENCE</scope>
    <source>
        <strain evidence="5">CHS0354</strain>
    </source>
</reference>
<dbReference type="InterPro" id="IPR001381">
    <property type="entry name" value="DHquinase_I"/>
</dbReference>
<evidence type="ECO:0000256" key="4">
    <source>
        <dbReference type="ARBA" id="ARBA00023270"/>
    </source>
</evidence>
<comment type="catalytic activity">
    <reaction evidence="1">
        <text>3-dehydroquinate = 3-dehydroshikimate + H2O</text>
        <dbReference type="Rhea" id="RHEA:21096"/>
        <dbReference type="ChEBI" id="CHEBI:15377"/>
        <dbReference type="ChEBI" id="CHEBI:16630"/>
        <dbReference type="ChEBI" id="CHEBI:32364"/>
        <dbReference type="EC" id="4.2.1.10"/>
    </reaction>
</comment>
<name>A0AAE0W8X6_9BIVA</name>
<dbReference type="Gene3D" id="3.20.20.70">
    <property type="entry name" value="Aldolase class I"/>
    <property type="match status" value="1"/>
</dbReference>
<dbReference type="PANTHER" id="PTHR43699:SF1">
    <property type="entry name" value="3-DEHYDROQUINATE DEHYDRATASE"/>
    <property type="match status" value="1"/>
</dbReference>
<evidence type="ECO:0000256" key="1">
    <source>
        <dbReference type="ARBA" id="ARBA00001864"/>
    </source>
</evidence>
<gene>
    <name evidence="5" type="ORF">CHS0354_000414</name>
</gene>
<evidence type="ECO:0000313" key="5">
    <source>
        <dbReference type="EMBL" id="KAK3604757.1"/>
    </source>
</evidence>
<dbReference type="InterPro" id="IPR013785">
    <property type="entry name" value="Aldolase_TIM"/>
</dbReference>
<dbReference type="Pfam" id="PF01487">
    <property type="entry name" value="DHquinase_I"/>
    <property type="match status" value="1"/>
</dbReference>
<dbReference type="Proteomes" id="UP001195483">
    <property type="component" value="Unassembled WGS sequence"/>
</dbReference>